<feature type="transmembrane region" description="Helical" evidence="7">
    <location>
        <begin position="291"/>
        <end position="309"/>
    </location>
</feature>
<evidence type="ECO:0008006" key="10">
    <source>
        <dbReference type="Google" id="ProtNLM"/>
    </source>
</evidence>
<evidence type="ECO:0000313" key="8">
    <source>
        <dbReference type="EMBL" id="QDT59963.1"/>
    </source>
</evidence>
<proteinExistence type="predicted"/>
<feature type="transmembrane region" description="Helical" evidence="7">
    <location>
        <begin position="223"/>
        <end position="249"/>
    </location>
</feature>
<dbReference type="EMBL" id="CP036272">
    <property type="protein sequence ID" value="QDT59963.1"/>
    <property type="molecule type" value="Genomic_DNA"/>
</dbReference>
<evidence type="ECO:0000256" key="7">
    <source>
        <dbReference type="SAM" id="Phobius"/>
    </source>
</evidence>
<evidence type="ECO:0000256" key="4">
    <source>
        <dbReference type="ARBA" id="ARBA00022989"/>
    </source>
</evidence>
<evidence type="ECO:0000256" key="3">
    <source>
        <dbReference type="ARBA" id="ARBA00022692"/>
    </source>
</evidence>
<feature type="transmembrane region" description="Helical" evidence="7">
    <location>
        <begin position="315"/>
        <end position="332"/>
    </location>
</feature>
<name>A0A517SV37_9BACT</name>
<keyword evidence="9" id="KW-1185">Reference proteome</keyword>
<feature type="transmembrane region" description="Helical" evidence="7">
    <location>
        <begin position="261"/>
        <end position="282"/>
    </location>
</feature>
<dbReference type="GO" id="GO:0005886">
    <property type="term" value="C:plasma membrane"/>
    <property type="evidence" value="ECO:0007669"/>
    <property type="project" value="UniProtKB-SubCell"/>
</dbReference>
<evidence type="ECO:0000256" key="6">
    <source>
        <dbReference type="SAM" id="Coils"/>
    </source>
</evidence>
<gene>
    <name evidence="8" type="ORF">SV7mr_24770</name>
</gene>
<dbReference type="AlphaFoldDB" id="A0A517SV37"/>
<protein>
    <recommendedName>
        <fullName evidence="10">Lysylphosphatidylglycerol synthase TM region</fullName>
    </recommendedName>
</protein>
<keyword evidence="6" id="KW-0175">Coiled coil</keyword>
<reference evidence="8 9" key="1">
    <citation type="submission" date="2019-02" db="EMBL/GenBank/DDBJ databases">
        <title>Deep-cultivation of Planctomycetes and their phenomic and genomic characterization uncovers novel biology.</title>
        <authorList>
            <person name="Wiegand S."/>
            <person name="Jogler M."/>
            <person name="Boedeker C."/>
            <person name="Pinto D."/>
            <person name="Vollmers J."/>
            <person name="Rivas-Marin E."/>
            <person name="Kohn T."/>
            <person name="Peeters S.H."/>
            <person name="Heuer A."/>
            <person name="Rast P."/>
            <person name="Oberbeckmann S."/>
            <person name="Bunk B."/>
            <person name="Jeske O."/>
            <person name="Meyerdierks A."/>
            <person name="Storesund J.E."/>
            <person name="Kallscheuer N."/>
            <person name="Luecker S."/>
            <person name="Lage O.M."/>
            <person name="Pohl T."/>
            <person name="Merkel B.J."/>
            <person name="Hornburger P."/>
            <person name="Mueller R.-W."/>
            <person name="Bruemmer F."/>
            <person name="Labrenz M."/>
            <person name="Spormann A.M."/>
            <person name="Op den Camp H."/>
            <person name="Overmann J."/>
            <person name="Amann R."/>
            <person name="Jetten M.S.M."/>
            <person name="Mascher T."/>
            <person name="Medema M.H."/>
            <person name="Devos D.P."/>
            <person name="Kaster A.-K."/>
            <person name="Ovreas L."/>
            <person name="Rohde M."/>
            <person name="Galperin M.Y."/>
            <person name="Jogler C."/>
        </authorList>
    </citation>
    <scope>NUCLEOTIDE SEQUENCE [LARGE SCALE GENOMIC DNA]</scope>
    <source>
        <strain evidence="8 9">SV_7m_r</strain>
    </source>
</reference>
<evidence type="ECO:0000256" key="2">
    <source>
        <dbReference type="ARBA" id="ARBA00022475"/>
    </source>
</evidence>
<feature type="transmembrane region" description="Helical" evidence="7">
    <location>
        <begin position="61"/>
        <end position="82"/>
    </location>
</feature>
<keyword evidence="3 7" id="KW-0812">Transmembrane</keyword>
<dbReference type="RefSeq" id="WP_419188415.1">
    <property type="nucleotide sequence ID" value="NZ_CP036272.1"/>
</dbReference>
<sequence>MALTGRDSYRKWNQQQQDLQTQIDDLALDIQSASNADEAQPFIVRRQQLIASKPSLEKIRWGWLVAASLLYGGSLIPGGLVLHEASRLMGYRLPLGPTMGAQVLGHLGKYVPGKAVVVVIRAGKLHDLGVPLLRGSVAVFLETIFMMAVGAALAGGLIFALPVSRWIAWAALLGGLSVTLPTIPRFLRLLVDRVVRKQRSKQTAGTENGKDSQLPPIEPSWRFFIAAWCWQLLAWLMIGACFAMVVRSLPGWDLLGYPETTVLAASMAAIALAMVVGFVSLLPGGAGIRELVLAIILAPVVGQPVALVAAISARVIFIVVEVLAAGLVWAVNRHSSPPKTA</sequence>
<evidence type="ECO:0000256" key="5">
    <source>
        <dbReference type="ARBA" id="ARBA00023136"/>
    </source>
</evidence>
<dbReference type="InterPro" id="IPR022791">
    <property type="entry name" value="L-PG_synthase/AglD"/>
</dbReference>
<evidence type="ECO:0000313" key="9">
    <source>
        <dbReference type="Proteomes" id="UP000315003"/>
    </source>
</evidence>
<dbReference type="Proteomes" id="UP000315003">
    <property type="component" value="Chromosome"/>
</dbReference>
<keyword evidence="4 7" id="KW-1133">Transmembrane helix</keyword>
<dbReference type="Pfam" id="PF03706">
    <property type="entry name" value="LPG_synthase_TM"/>
    <property type="match status" value="1"/>
</dbReference>
<feature type="transmembrane region" description="Helical" evidence="7">
    <location>
        <begin position="166"/>
        <end position="191"/>
    </location>
</feature>
<accession>A0A517SV37</accession>
<organism evidence="8 9">
    <name type="scientific">Stieleria bergensis</name>
    <dbReference type="NCBI Taxonomy" id="2528025"/>
    <lineage>
        <taxon>Bacteria</taxon>
        <taxon>Pseudomonadati</taxon>
        <taxon>Planctomycetota</taxon>
        <taxon>Planctomycetia</taxon>
        <taxon>Pirellulales</taxon>
        <taxon>Pirellulaceae</taxon>
        <taxon>Stieleria</taxon>
    </lineage>
</organism>
<feature type="coiled-coil region" evidence="6">
    <location>
        <begin position="9"/>
        <end position="36"/>
    </location>
</feature>
<comment type="subcellular location">
    <subcellularLocation>
        <location evidence="1">Cell membrane</location>
        <topology evidence="1">Multi-pass membrane protein</topology>
    </subcellularLocation>
</comment>
<keyword evidence="2" id="KW-1003">Cell membrane</keyword>
<keyword evidence="5 7" id="KW-0472">Membrane</keyword>
<feature type="transmembrane region" description="Helical" evidence="7">
    <location>
        <begin position="137"/>
        <end position="160"/>
    </location>
</feature>
<evidence type="ECO:0000256" key="1">
    <source>
        <dbReference type="ARBA" id="ARBA00004651"/>
    </source>
</evidence>